<accession>A0A4R5ND83</accession>
<evidence type="ECO:0000313" key="2">
    <source>
        <dbReference type="EMBL" id="TDG71340.1"/>
    </source>
</evidence>
<sequence>MNLYIFLTIVVCGIVTILSRVVPFLLVKRFELPALVIKFLSFMPITIMTALMFENLLVAKTGHLPLFDWQNVLATIPAVIAAIISKSLLIVVVVGIIAMAVIRYFNFG</sequence>
<feature type="transmembrane region" description="Helical" evidence="1">
    <location>
        <begin position="39"/>
        <end position="58"/>
    </location>
</feature>
<keyword evidence="1" id="KW-0472">Membrane</keyword>
<evidence type="ECO:0008006" key="4">
    <source>
        <dbReference type="Google" id="ProtNLM"/>
    </source>
</evidence>
<dbReference type="Proteomes" id="UP000294854">
    <property type="component" value="Unassembled WGS sequence"/>
</dbReference>
<keyword evidence="1" id="KW-0812">Transmembrane</keyword>
<protein>
    <recommendedName>
        <fullName evidence="4">Branched-chain amino acid ABC transporter</fullName>
    </recommendedName>
</protein>
<gene>
    <name evidence="2" type="ORF">C5L31_001964</name>
</gene>
<name>A0A4R5ND83_9LACO</name>
<feature type="transmembrane region" description="Helical" evidence="1">
    <location>
        <begin position="6"/>
        <end position="27"/>
    </location>
</feature>
<dbReference type="EMBL" id="PUFO01000106">
    <property type="protein sequence ID" value="TDG71340.1"/>
    <property type="molecule type" value="Genomic_DNA"/>
</dbReference>
<keyword evidence="1" id="KW-1133">Transmembrane helix</keyword>
<keyword evidence="3" id="KW-1185">Reference proteome</keyword>
<dbReference type="OrthoDB" id="7870017at2"/>
<dbReference type="InterPro" id="IPR008407">
    <property type="entry name" value="Brnchd-chn_aa_trnsp_AzlD"/>
</dbReference>
<evidence type="ECO:0000313" key="3">
    <source>
        <dbReference type="Proteomes" id="UP000294854"/>
    </source>
</evidence>
<organism evidence="2 3">
    <name type="scientific">Secundilactobacillus malefermentans</name>
    <dbReference type="NCBI Taxonomy" id="176292"/>
    <lineage>
        <taxon>Bacteria</taxon>
        <taxon>Bacillati</taxon>
        <taxon>Bacillota</taxon>
        <taxon>Bacilli</taxon>
        <taxon>Lactobacillales</taxon>
        <taxon>Lactobacillaceae</taxon>
        <taxon>Secundilactobacillus</taxon>
    </lineage>
</organism>
<feature type="transmembrane region" description="Helical" evidence="1">
    <location>
        <begin position="78"/>
        <end position="102"/>
    </location>
</feature>
<reference evidence="2 3" key="1">
    <citation type="journal article" date="2019" name="Appl. Microbiol. Biotechnol.">
        <title>Uncovering carbohydrate metabolism through a genotype-phenotype association study of 56 lactic acid bacteria genomes.</title>
        <authorList>
            <person name="Buron-Moles G."/>
            <person name="Chailyan A."/>
            <person name="Dolejs I."/>
            <person name="Forster J."/>
            <person name="Miks M.H."/>
        </authorList>
    </citation>
    <scope>NUCLEOTIDE SEQUENCE [LARGE SCALE GENOMIC DNA]</scope>
    <source>
        <strain evidence="2 3">ATCC 49373</strain>
    </source>
</reference>
<dbReference type="RefSeq" id="WP_010619560.1">
    <property type="nucleotide sequence ID" value="NZ_CP042371.1"/>
</dbReference>
<dbReference type="AlphaFoldDB" id="A0A4R5ND83"/>
<dbReference type="STRING" id="1122149.FD44_GL000451"/>
<evidence type="ECO:0000256" key="1">
    <source>
        <dbReference type="SAM" id="Phobius"/>
    </source>
</evidence>
<proteinExistence type="predicted"/>
<dbReference type="Pfam" id="PF05437">
    <property type="entry name" value="AzlD"/>
    <property type="match status" value="1"/>
</dbReference>
<comment type="caution">
    <text evidence="2">The sequence shown here is derived from an EMBL/GenBank/DDBJ whole genome shotgun (WGS) entry which is preliminary data.</text>
</comment>